<reference evidence="1" key="1">
    <citation type="journal article" date="2014" name="Int. J. Syst. Evol. Microbiol.">
        <title>Complete genome sequence of Corynebacterium casei LMG S-19264T (=DSM 44701T), isolated from a smear-ripened cheese.</title>
        <authorList>
            <consortium name="US DOE Joint Genome Institute (JGI-PGF)"/>
            <person name="Walter F."/>
            <person name="Albersmeier A."/>
            <person name="Kalinowski J."/>
            <person name="Ruckert C."/>
        </authorList>
    </citation>
    <scope>NUCLEOTIDE SEQUENCE</scope>
    <source>
        <strain evidence="1">CGMCC 1.10998</strain>
    </source>
</reference>
<evidence type="ECO:0000313" key="1">
    <source>
        <dbReference type="EMBL" id="GGC74331.1"/>
    </source>
</evidence>
<evidence type="ECO:0000313" key="2">
    <source>
        <dbReference type="Proteomes" id="UP000637423"/>
    </source>
</evidence>
<dbReference type="Proteomes" id="UP000637423">
    <property type="component" value="Unassembled WGS sequence"/>
</dbReference>
<protein>
    <submittedName>
        <fullName evidence="1">Uncharacterized protein</fullName>
    </submittedName>
</protein>
<name>A0A916UIM5_9BURK</name>
<gene>
    <name evidence="1" type="ORF">GCM10011396_21910</name>
</gene>
<dbReference type="RefSeq" id="WP_188566095.1">
    <property type="nucleotide sequence ID" value="NZ_BMED01000002.1"/>
</dbReference>
<comment type="caution">
    <text evidence="1">The sequence shown here is derived from an EMBL/GenBank/DDBJ whole genome shotgun (WGS) entry which is preliminary data.</text>
</comment>
<sequence length="54" mass="6189">MNDNKPGKEEVREWLKREVAAHRPPPSPDEIRRALGINLMDAARVSMSNKKFAM</sequence>
<reference evidence="1" key="2">
    <citation type="submission" date="2020-09" db="EMBL/GenBank/DDBJ databases">
        <authorList>
            <person name="Sun Q."/>
            <person name="Zhou Y."/>
        </authorList>
    </citation>
    <scope>NUCLEOTIDE SEQUENCE</scope>
    <source>
        <strain evidence="1">CGMCC 1.10998</strain>
    </source>
</reference>
<keyword evidence="2" id="KW-1185">Reference proteome</keyword>
<dbReference type="AlphaFoldDB" id="A0A916UIM5"/>
<dbReference type="EMBL" id="BMED01000002">
    <property type="protein sequence ID" value="GGC74331.1"/>
    <property type="molecule type" value="Genomic_DNA"/>
</dbReference>
<organism evidence="1 2">
    <name type="scientific">Undibacterium terreum</name>
    <dbReference type="NCBI Taxonomy" id="1224302"/>
    <lineage>
        <taxon>Bacteria</taxon>
        <taxon>Pseudomonadati</taxon>
        <taxon>Pseudomonadota</taxon>
        <taxon>Betaproteobacteria</taxon>
        <taxon>Burkholderiales</taxon>
        <taxon>Oxalobacteraceae</taxon>
        <taxon>Undibacterium</taxon>
    </lineage>
</organism>
<proteinExistence type="predicted"/>
<accession>A0A916UIM5</accession>